<protein>
    <recommendedName>
        <fullName evidence="4">Isocitrate lyase/phosphoenolpyruvate mutase family protein</fullName>
    </recommendedName>
</protein>
<evidence type="ECO:0000313" key="3">
    <source>
        <dbReference type="Proteomes" id="UP000297403"/>
    </source>
</evidence>
<keyword evidence="3" id="KW-1185">Reference proteome</keyword>
<dbReference type="Proteomes" id="UP000297403">
    <property type="component" value="Unassembled WGS sequence"/>
</dbReference>
<feature type="compositionally biased region" description="Polar residues" evidence="1">
    <location>
        <begin position="131"/>
        <end position="142"/>
    </location>
</feature>
<dbReference type="AlphaFoldDB" id="A0AAQ2C438"/>
<feature type="region of interest" description="Disordered" evidence="1">
    <location>
        <begin position="94"/>
        <end position="144"/>
    </location>
</feature>
<dbReference type="Gene3D" id="3.20.20.60">
    <property type="entry name" value="Phosphoenolpyruvate-binding domains"/>
    <property type="match status" value="1"/>
</dbReference>
<proteinExistence type="predicted"/>
<sequence>MRALGVLRVPAVDTTSFGIAASAGLPDGGRARMVATSALAAHMCLLPVHVTADIEDGYSDDPVEIADLVAKRHSPDVFINARVDNFGSPNRPLWMQSCSVPGPTPAQGPTGSSSPELRHGGHPEHRRGDRSASQYSRTSLTDSGRAGALGVRRVSSGSLLYRSAVDTAVNVARALRNNRKVPVATPDGEMQSRLVAFSQGRAG</sequence>
<name>A0AAQ2C438_9MICO</name>
<dbReference type="RefSeq" id="WP_134411182.1">
    <property type="nucleotide sequence ID" value="NZ_SOFY01000082.1"/>
</dbReference>
<evidence type="ECO:0000313" key="2">
    <source>
        <dbReference type="EMBL" id="TFC42010.1"/>
    </source>
</evidence>
<gene>
    <name evidence="2" type="ORF">E3O49_14985</name>
</gene>
<dbReference type="Pfam" id="PF13714">
    <property type="entry name" value="PEP_mutase"/>
    <property type="match status" value="1"/>
</dbReference>
<reference evidence="2 3" key="1">
    <citation type="submission" date="2019-03" db="EMBL/GenBank/DDBJ databases">
        <title>Genomics of glacier-inhabiting Cryobacterium strains.</title>
        <authorList>
            <person name="Liu Q."/>
            <person name="Xin Y.-H."/>
        </authorList>
    </citation>
    <scope>NUCLEOTIDE SEQUENCE [LARGE SCALE GENOMIC DNA]</scope>
    <source>
        <strain evidence="3">TMT1-22</strain>
    </source>
</reference>
<dbReference type="GO" id="GO:0003824">
    <property type="term" value="F:catalytic activity"/>
    <property type="evidence" value="ECO:0007669"/>
    <property type="project" value="InterPro"/>
</dbReference>
<dbReference type="InterPro" id="IPR040442">
    <property type="entry name" value="Pyrv_kinase-like_dom_sf"/>
</dbReference>
<accession>A0AAQ2C438</accession>
<evidence type="ECO:0000256" key="1">
    <source>
        <dbReference type="SAM" id="MobiDB-lite"/>
    </source>
</evidence>
<dbReference type="EMBL" id="SOFY01000082">
    <property type="protein sequence ID" value="TFC42010.1"/>
    <property type="molecule type" value="Genomic_DNA"/>
</dbReference>
<evidence type="ECO:0008006" key="4">
    <source>
        <dbReference type="Google" id="ProtNLM"/>
    </source>
</evidence>
<comment type="caution">
    <text evidence="2">The sequence shown here is derived from an EMBL/GenBank/DDBJ whole genome shotgun (WGS) entry which is preliminary data.</text>
</comment>
<dbReference type="SUPFAM" id="SSF51621">
    <property type="entry name" value="Phosphoenolpyruvate/pyruvate domain"/>
    <property type="match status" value="1"/>
</dbReference>
<dbReference type="InterPro" id="IPR015813">
    <property type="entry name" value="Pyrv/PenolPyrv_kinase-like_dom"/>
</dbReference>
<organism evidence="2 3">
    <name type="scientific">Cryobacterium shii</name>
    <dbReference type="NCBI Taxonomy" id="1259235"/>
    <lineage>
        <taxon>Bacteria</taxon>
        <taxon>Bacillati</taxon>
        <taxon>Actinomycetota</taxon>
        <taxon>Actinomycetes</taxon>
        <taxon>Micrococcales</taxon>
        <taxon>Microbacteriaceae</taxon>
        <taxon>Cryobacterium</taxon>
    </lineage>
</organism>
<feature type="compositionally biased region" description="Basic and acidic residues" evidence="1">
    <location>
        <begin position="116"/>
        <end position="130"/>
    </location>
</feature>